<feature type="transmembrane region" description="Helical" evidence="6">
    <location>
        <begin position="281"/>
        <end position="302"/>
    </location>
</feature>
<dbReference type="InterPro" id="IPR037185">
    <property type="entry name" value="EmrE-like"/>
</dbReference>
<feature type="transmembrane region" description="Helical" evidence="6">
    <location>
        <begin position="147"/>
        <end position="169"/>
    </location>
</feature>
<feature type="region of interest" description="Disordered" evidence="5">
    <location>
        <begin position="385"/>
        <end position="409"/>
    </location>
</feature>
<evidence type="ECO:0000259" key="7">
    <source>
        <dbReference type="Pfam" id="PF00892"/>
    </source>
</evidence>
<keyword evidence="2 6" id="KW-0812">Transmembrane</keyword>
<dbReference type="Pfam" id="PF00892">
    <property type="entry name" value="EamA"/>
    <property type="match status" value="2"/>
</dbReference>
<feature type="transmembrane region" description="Helical" evidence="6">
    <location>
        <begin position="72"/>
        <end position="96"/>
    </location>
</feature>
<organism evidence="8">
    <name type="scientific">Percolomonas cosmopolitus</name>
    <dbReference type="NCBI Taxonomy" id="63605"/>
    <lineage>
        <taxon>Eukaryota</taxon>
        <taxon>Discoba</taxon>
        <taxon>Heterolobosea</taxon>
        <taxon>Tetramitia</taxon>
        <taxon>Eutetramitia</taxon>
        <taxon>Percolomonadidae</taxon>
        <taxon>Percolomonas</taxon>
    </lineage>
</organism>
<dbReference type="EMBL" id="HBGD01007338">
    <property type="protein sequence ID" value="CAD9082886.1"/>
    <property type="molecule type" value="Transcribed_RNA"/>
</dbReference>
<evidence type="ECO:0000256" key="4">
    <source>
        <dbReference type="ARBA" id="ARBA00023136"/>
    </source>
</evidence>
<comment type="subcellular location">
    <subcellularLocation>
        <location evidence="1">Membrane</location>
        <topology evidence="1">Multi-pass membrane protein</topology>
    </subcellularLocation>
</comment>
<evidence type="ECO:0000256" key="3">
    <source>
        <dbReference type="ARBA" id="ARBA00022989"/>
    </source>
</evidence>
<evidence type="ECO:0000256" key="1">
    <source>
        <dbReference type="ARBA" id="ARBA00004141"/>
    </source>
</evidence>
<dbReference type="PANTHER" id="PTHR32322:SF2">
    <property type="entry name" value="EAMA DOMAIN-CONTAINING PROTEIN"/>
    <property type="match status" value="1"/>
</dbReference>
<feature type="transmembrane region" description="Helical" evidence="6">
    <location>
        <begin position="337"/>
        <end position="358"/>
    </location>
</feature>
<feature type="transmembrane region" description="Helical" evidence="6">
    <location>
        <begin position="176"/>
        <end position="197"/>
    </location>
</feature>
<proteinExistence type="predicted"/>
<feature type="region of interest" description="Disordered" evidence="5">
    <location>
        <begin position="1"/>
        <end position="24"/>
    </location>
</feature>
<dbReference type="SUPFAM" id="SSF103481">
    <property type="entry name" value="Multidrug resistance efflux transporter EmrE"/>
    <property type="match status" value="2"/>
</dbReference>
<dbReference type="InterPro" id="IPR000620">
    <property type="entry name" value="EamA_dom"/>
</dbReference>
<dbReference type="InterPro" id="IPR050638">
    <property type="entry name" value="AA-Vitamin_Transporters"/>
</dbReference>
<feature type="transmembrane region" description="Helical" evidence="6">
    <location>
        <begin position="240"/>
        <end position="261"/>
    </location>
</feature>
<accession>A0A7S1KRC2</accession>
<keyword evidence="4 6" id="KW-0472">Membrane</keyword>
<dbReference type="AlphaFoldDB" id="A0A7S1KRC2"/>
<name>A0A7S1KRC2_9EUKA</name>
<evidence type="ECO:0000256" key="2">
    <source>
        <dbReference type="ARBA" id="ARBA00022692"/>
    </source>
</evidence>
<feature type="domain" description="EamA" evidence="7">
    <location>
        <begin position="48"/>
        <end position="192"/>
    </location>
</feature>
<keyword evidence="3 6" id="KW-1133">Transmembrane helix</keyword>
<feature type="compositionally biased region" description="Polar residues" evidence="5">
    <location>
        <begin position="7"/>
        <end position="18"/>
    </location>
</feature>
<feature type="compositionally biased region" description="Polar residues" evidence="5">
    <location>
        <begin position="396"/>
        <end position="409"/>
    </location>
</feature>
<evidence type="ECO:0000256" key="6">
    <source>
        <dbReference type="SAM" id="Phobius"/>
    </source>
</evidence>
<dbReference type="PANTHER" id="PTHR32322">
    <property type="entry name" value="INNER MEMBRANE TRANSPORTER"/>
    <property type="match status" value="1"/>
</dbReference>
<evidence type="ECO:0000313" key="8">
    <source>
        <dbReference type="EMBL" id="CAD9082886.1"/>
    </source>
</evidence>
<feature type="transmembrane region" description="Helical" evidence="6">
    <location>
        <begin position="314"/>
        <end position="331"/>
    </location>
</feature>
<feature type="domain" description="EamA" evidence="7">
    <location>
        <begin position="211"/>
        <end position="359"/>
    </location>
</feature>
<dbReference type="GO" id="GO:0016020">
    <property type="term" value="C:membrane"/>
    <property type="evidence" value="ECO:0007669"/>
    <property type="project" value="UniProtKB-SubCell"/>
</dbReference>
<evidence type="ECO:0000256" key="5">
    <source>
        <dbReference type="SAM" id="MobiDB-lite"/>
    </source>
</evidence>
<sequence>MEELSRQPANSSIQNTEHQPAEVSADAELTLEQQKHSERWTILSFAAFILLGAVWGSAFLFIKLAVEDENTAFPPMAMVMLRLTVGGWGMLLLLIFRLITSKKLRREVLPYLSNISTIFHLCFMGLTNNVIPFVFVGLAEGPLKTNVGVASILDSTIPLFAMPIAHFFIPTERLTFLKVVGLSIGFAGVILICLQSVNIGSGKLIDLNDLVGCIFVTIASASYGVASVYARKYLKTCPGLLAATGQILSGSFMMIVISLVWELGISRDHYGFWARASWQAWASIAYLGLASTLLAYILYFYLISTVGSGKQSMVGYLLPFFGVIEGVIFLGDWNGVPWYYCVLEVLGAFLIIGGIAIVNFDPKRYIVKGYLFLGMVSKKSSRQEDEEDWDAIETGGTRQQANENTKLLA</sequence>
<gene>
    <name evidence="8" type="ORF">PCOS0759_LOCUS6126</name>
</gene>
<protein>
    <recommendedName>
        <fullName evidence="7">EamA domain-containing protein</fullName>
    </recommendedName>
</protein>
<reference evidence="8" key="1">
    <citation type="submission" date="2021-01" db="EMBL/GenBank/DDBJ databases">
        <authorList>
            <person name="Corre E."/>
            <person name="Pelletier E."/>
            <person name="Niang G."/>
            <person name="Scheremetjew M."/>
            <person name="Finn R."/>
            <person name="Kale V."/>
            <person name="Holt S."/>
            <person name="Cochrane G."/>
            <person name="Meng A."/>
            <person name="Brown T."/>
            <person name="Cohen L."/>
        </authorList>
    </citation>
    <scope>NUCLEOTIDE SEQUENCE</scope>
    <source>
        <strain evidence="8">WS</strain>
    </source>
</reference>
<feature type="transmembrane region" description="Helical" evidence="6">
    <location>
        <begin position="108"/>
        <end position="127"/>
    </location>
</feature>
<feature type="transmembrane region" description="Helical" evidence="6">
    <location>
        <begin position="209"/>
        <end position="228"/>
    </location>
</feature>
<feature type="transmembrane region" description="Helical" evidence="6">
    <location>
        <begin position="42"/>
        <end position="66"/>
    </location>
</feature>